<evidence type="ECO:0000313" key="3">
    <source>
        <dbReference type="Proteomes" id="UP000632273"/>
    </source>
</evidence>
<reference evidence="3" key="1">
    <citation type="journal article" date="2019" name="Int. J. Syst. Evol. Microbiol.">
        <title>The Global Catalogue of Microorganisms (GCM) 10K type strain sequencing project: providing services to taxonomists for standard genome sequencing and annotation.</title>
        <authorList>
            <consortium name="The Broad Institute Genomics Platform"/>
            <consortium name="The Broad Institute Genome Sequencing Center for Infectious Disease"/>
            <person name="Wu L."/>
            <person name="Ma J."/>
        </authorList>
    </citation>
    <scope>NUCLEOTIDE SEQUENCE [LARGE SCALE GENOMIC DNA]</scope>
    <source>
        <strain evidence="3">CGMCC 1.15197</strain>
    </source>
</reference>
<dbReference type="NCBIfam" id="TIGR04183">
    <property type="entry name" value="Por_Secre_tail"/>
    <property type="match status" value="1"/>
</dbReference>
<comment type="caution">
    <text evidence="2">The sequence shown here is derived from an EMBL/GenBank/DDBJ whole genome shotgun (WGS) entry which is preliminary data.</text>
</comment>
<dbReference type="Proteomes" id="UP000632273">
    <property type="component" value="Unassembled WGS sequence"/>
</dbReference>
<accession>A0ABQ1UHT0</accession>
<dbReference type="InterPro" id="IPR026444">
    <property type="entry name" value="Secre_tail"/>
</dbReference>
<protein>
    <recommendedName>
        <fullName evidence="1">Secretion system C-terminal sorting domain-containing protein</fullName>
    </recommendedName>
</protein>
<dbReference type="Pfam" id="PF18962">
    <property type="entry name" value="Por_Secre_tail"/>
    <property type="match status" value="1"/>
</dbReference>
<keyword evidence="3" id="KW-1185">Reference proteome</keyword>
<dbReference type="EMBL" id="BMHT01000006">
    <property type="protein sequence ID" value="GGF19365.1"/>
    <property type="molecule type" value="Genomic_DNA"/>
</dbReference>
<organism evidence="2 3">
    <name type="scientific">Hymenobacter cavernae</name>
    <dbReference type="NCBI Taxonomy" id="2044852"/>
    <lineage>
        <taxon>Bacteria</taxon>
        <taxon>Pseudomonadati</taxon>
        <taxon>Bacteroidota</taxon>
        <taxon>Cytophagia</taxon>
        <taxon>Cytophagales</taxon>
        <taxon>Hymenobacteraceae</taxon>
        <taxon>Hymenobacter</taxon>
    </lineage>
</organism>
<evidence type="ECO:0000259" key="1">
    <source>
        <dbReference type="Pfam" id="PF18962"/>
    </source>
</evidence>
<name>A0ABQ1UHT0_9BACT</name>
<sequence length="297" mass="33468">MKATSFHTFLRLLLVLILVVGYTAAFAQRLGRSADKPARQELQAYYAQNVLPVVREQRQKLEAQLSADDKVALASYRAQLRTSRQEGKALLQSFRPAKLGQAQPTRPELTDAQRQQLQQQRTQRQAVMQKVTQVAQKYDTNIKQLASEIEPQREKWTMDTKAIVMKYATPEQQEKLAHFAGNRHKAGLGHFFRPSVFLLMDPNAPTAKQATKDLGTSLFPNPSNGTTQLEYNVAKAGPVTIELLDGRGNTLRKILDQQSKEKGAHVLVVNVDDLSNGTYFYKITSRTGSETKRFLKQ</sequence>
<dbReference type="RefSeq" id="WP_188815197.1">
    <property type="nucleotide sequence ID" value="NZ_BMHT01000006.1"/>
</dbReference>
<evidence type="ECO:0000313" key="2">
    <source>
        <dbReference type="EMBL" id="GGF19365.1"/>
    </source>
</evidence>
<proteinExistence type="predicted"/>
<feature type="domain" description="Secretion system C-terminal sorting" evidence="1">
    <location>
        <begin position="218"/>
        <end position="294"/>
    </location>
</feature>
<gene>
    <name evidence="2" type="ORF">GCM10011383_33670</name>
</gene>